<feature type="signal peptide" evidence="6">
    <location>
        <begin position="1"/>
        <end position="19"/>
    </location>
</feature>
<feature type="domain" description="Glucosyltransferase 24 catalytic" evidence="10">
    <location>
        <begin position="1178"/>
        <end position="1446"/>
    </location>
</feature>
<dbReference type="Pfam" id="PF18402">
    <property type="entry name" value="Thioredoxin_14"/>
    <property type="match status" value="1"/>
</dbReference>
<dbReference type="GO" id="GO:0018279">
    <property type="term" value="P:protein N-linked glycosylation via asparagine"/>
    <property type="evidence" value="ECO:0007669"/>
    <property type="project" value="TreeGrafter"/>
</dbReference>
<dbReference type="OrthoDB" id="27683at2759"/>
<dbReference type="InterPro" id="IPR040497">
    <property type="entry name" value="Glyco_transf_24"/>
</dbReference>
<evidence type="ECO:0000259" key="8">
    <source>
        <dbReference type="Pfam" id="PF18401"/>
    </source>
</evidence>
<dbReference type="UniPathway" id="UPA00378"/>
<evidence type="ECO:0000256" key="1">
    <source>
        <dbReference type="ARBA" id="ARBA00001913"/>
    </source>
</evidence>
<dbReference type="InterPro" id="IPR009448">
    <property type="entry name" value="UDP-g_GGtrans"/>
</dbReference>
<organism evidence="11 12">
    <name type="scientific">Komagataella pastoris</name>
    <name type="common">Yeast</name>
    <name type="synonym">Pichia pastoris</name>
    <dbReference type="NCBI Taxonomy" id="4922"/>
    <lineage>
        <taxon>Eukaryota</taxon>
        <taxon>Fungi</taxon>
        <taxon>Dikarya</taxon>
        <taxon>Ascomycota</taxon>
        <taxon>Saccharomycotina</taxon>
        <taxon>Pichiomycetes</taxon>
        <taxon>Pichiales</taxon>
        <taxon>Pichiaceae</taxon>
        <taxon>Komagataella</taxon>
    </lineage>
</organism>
<dbReference type="Gene3D" id="3.90.550.10">
    <property type="entry name" value="Spore Coat Polysaccharide Biosynthesis Protein SpsA, Chain A"/>
    <property type="match status" value="1"/>
</dbReference>
<protein>
    <submittedName>
        <fullName evidence="11">BA75_00820T0</fullName>
    </submittedName>
</protein>
<dbReference type="Proteomes" id="UP000094565">
    <property type="component" value="Chromosome 1"/>
</dbReference>
<evidence type="ECO:0000313" key="11">
    <source>
        <dbReference type="EMBL" id="ANZ73770.1"/>
    </source>
</evidence>
<dbReference type="InterPro" id="IPR040693">
    <property type="entry name" value="UGGT_TRXL_1"/>
</dbReference>
<evidence type="ECO:0000259" key="9">
    <source>
        <dbReference type="Pfam" id="PF18402"/>
    </source>
</evidence>
<dbReference type="Pfam" id="PF18404">
    <property type="entry name" value="Glyco_transf_24"/>
    <property type="match status" value="1"/>
</dbReference>
<comment type="cofactor">
    <cofactor evidence="1">
        <name>Ca(2+)</name>
        <dbReference type="ChEBI" id="CHEBI:29108"/>
    </cofactor>
</comment>
<dbReference type="EMBL" id="CP014584">
    <property type="protein sequence ID" value="ANZ73770.1"/>
    <property type="molecule type" value="Genomic_DNA"/>
</dbReference>
<keyword evidence="5" id="KW-0325">Glycoprotein</keyword>
<dbReference type="GO" id="GO:0036503">
    <property type="term" value="P:ERAD pathway"/>
    <property type="evidence" value="ECO:0007669"/>
    <property type="project" value="TreeGrafter"/>
</dbReference>
<evidence type="ECO:0000256" key="2">
    <source>
        <dbReference type="ARBA" id="ARBA00004319"/>
    </source>
</evidence>
<dbReference type="PANTHER" id="PTHR11226:SF0">
    <property type="entry name" value="UDP-GLUCOSE:GLYCOPROTEIN GLUCOSYLTRANSFERASE"/>
    <property type="match status" value="1"/>
</dbReference>
<dbReference type="Pfam" id="PF18400">
    <property type="entry name" value="Thioredoxin_12"/>
    <property type="match status" value="1"/>
</dbReference>
<feature type="domain" description="UGGT thioredoxin-like" evidence="7">
    <location>
        <begin position="33"/>
        <end position="230"/>
    </location>
</feature>
<feature type="chain" id="PRO_5008539332" evidence="6">
    <location>
        <begin position="20"/>
        <end position="1464"/>
    </location>
</feature>
<evidence type="ECO:0000259" key="10">
    <source>
        <dbReference type="Pfam" id="PF18404"/>
    </source>
</evidence>
<reference evidence="11 12" key="1">
    <citation type="submission" date="2016-02" db="EMBL/GenBank/DDBJ databases">
        <title>Comparative genomic and transcriptomic foundation for Pichia pastoris.</title>
        <authorList>
            <person name="Love K.R."/>
            <person name="Shah K.A."/>
            <person name="Whittaker C.A."/>
            <person name="Wu J."/>
            <person name="Bartlett M.C."/>
            <person name="Ma D."/>
            <person name="Leeson R.L."/>
            <person name="Priest M."/>
            <person name="Young S.K."/>
            <person name="Love J.C."/>
        </authorList>
    </citation>
    <scope>NUCLEOTIDE SEQUENCE [LARGE SCALE GENOMIC DNA]</scope>
    <source>
        <strain evidence="11 12">ATCC 28485</strain>
    </source>
</reference>
<evidence type="ECO:0000259" key="7">
    <source>
        <dbReference type="Pfam" id="PF18400"/>
    </source>
</evidence>
<evidence type="ECO:0000256" key="6">
    <source>
        <dbReference type="SAM" id="SignalP"/>
    </source>
</evidence>
<dbReference type="SUPFAM" id="SSF53448">
    <property type="entry name" value="Nucleotide-diphospho-sugar transferases"/>
    <property type="match status" value="1"/>
</dbReference>
<evidence type="ECO:0000256" key="4">
    <source>
        <dbReference type="ARBA" id="ARBA00022824"/>
    </source>
</evidence>
<keyword evidence="3 6" id="KW-0732">Signal</keyword>
<dbReference type="GO" id="GO:0003980">
    <property type="term" value="F:UDP-glucose:glycoprotein glucosyltransferase activity"/>
    <property type="evidence" value="ECO:0007669"/>
    <property type="project" value="InterPro"/>
</dbReference>
<dbReference type="Pfam" id="PF06427">
    <property type="entry name" value="UDP-g_GGTase"/>
    <property type="match status" value="1"/>
</dbReference>
<keyword evidence="12" id="KW-1185">Reference proteome</keyword>
<keyword evidence="4" id="KW-0256">Endoplasmic reticulum</keyword>
<dbReference type="InterPro" id="IPR040692">
    <property type="entry name" value="UGGT_TRXL_3"/>
</dbReference>
<dbReference type="GO" id="GO:0051082">
    <property type="term" value="F:unfolded protein binding"/>
    <property type="evidence" value="ECO:0007669"/>
    <property type="project" value="TreeGrafter"/>
</dbReference>
<name>A0A1B2J734_PICPA</name>
<dbReference type="Pfam" id="PF18401">
    <property type="entry name" value="Thioredoxin_13"/>
    <property type="match status" value="1"/>
</dbReference>
<dbReference type="InterPro" id="IPR029044">
    <property type="entry name" value="Nucleotide-diphossugar_trans"/>
</dbReference>
<feature type="domain" description="UGGT thioredoxin-like" evidence="8">
    <location>
        <begin position="280"/>
        <end position="410"/>
    </location>
</feature>
<accession>A0A1B2J734</accession>
<evidence type="ECO:0000313" key="12">
    <source>
        <dbReference type="Proteomes" id="UP000094565"/>
    </source>
</evidence>
<comment type="subcellular location">
    <subcellularLocation>
        <location evidence="2">Endoplasmic reticulum lumen</location>
    </subcellularLocation>
</comment>
<proteinExistence type="predicted"/>
<dbReference type="PANTHER" id="PTHR11226">
    <property type="entry name" value="UDP-GLUCOSE GLYCOPROTEIN:GLUCOSYLTRANSFERASE"/>
    <property type="match status" value="1"/>
</dbReference>
<feature type="domain" description="UGGT thioredoxin-like" evidence="9">
    <location>
        <begin position="424"/>
        <end position="649"/>
    </location>
</feature>
<sequence length="1464" mass="168085">MIGRTLILVTTLCLTAVASEKSVDISLRANWFKTPFPLLLLETVASENESGFHTILDAMFDVSFQSLEFEDADLQFDAIPFAKSDKELYDAWSQKAGATAEKSITDIYLANKYYAPRVQSHYQHYNEIKSSILGDKCGTNPKAWLYFNNEVYCNSDDVFALKTGSKRGKTQLLPFDRVIGAKGDDVPVAIIYGDYRSPLLSQFLSNLAGFIKDGRLRLVWRYIPDKSTWQKETLAGYGVDLTLKNTEYSDIDDRGVVANKPVEAKPTVVESNDFWDVYSKEIEPVSEKDISLLGYKLTHYVKSLEVSESEKLSILTKLIQDFPKYASFINRQVTDTDATESIEDRWENSFDHIPQGLYINGAAAAVPQSDLNYMDILSILKREYAFIDDLTKFGVAEIHAQDIMKRFAAHVSDRSVNSTVVKRFDIRGHADAITYLNDIETDPLYSNLSSSRDPYTRQPLSTGKFPPVRENIHELVFVIDLEDRDQVKILLTFYYSMSESRPLRIGLVPFSSDYRVDENFLYVVENQELHDVIAFLRHVAFTRLKYNEEGRLMVLDLGCFTEMCYTDISLKVDDFIDTFSITHPVVIANGKFLDFGKDWWNDPINKLHLNRELFTDILDLGKAISNGALSADMRAQNFLYNGSQTYRNPKFSALNKKEPVYGFLEPMKGDIPFFAPFDNLEVFKIIEQNEKSIATLVIDGQPDSIPITIWLLGNSWDLVFLSQLRYLMSVASDLNPVKIRVYDTFLDPEFSSWLQAEMEKKSLADLITLIDVRLFDRRDGKDPECPEEAKDFVLKTFNLDISKVDDPFLVLNGRVIKIDGILSDARLKQLVRSETDSKLQTAYQLLCEYNISTPKTLDRFELFEYFTMSVSKTYYFGDDFQPDQKLFPRYNTNLLNDTLSIEMANSNAEGSTMEVTLFMDPLQEESQKLVSLLPLFEELNRVRIRVILKPQKANESNVKRFYRGVFPSSVKFSSTGFALDNEDKALFAMVPERNLFTVNLDVPNRWVVVIEEAVTDLDNVLLENSGEAKGVYELKSLLVEGYSYAIRKKDQIMGLNLFQAVLMGHSETTVMPDYGYFQLQANPGLWKFAVNAAGAEVVRLVEFVGKAKDNRIQYTVLDETAIIPVLNMNGNFIQPLFDRTPAQKNASLIGNTTITEKESPRVRWISWNNQEELKNADINIFTVTSGYLDERFLSIMANSVMKHTEHNVKFWLLENYMSPAFKEDLPFLSQKFGFDYELINYKWPAFLKGQRERQRAILGYKILFLDVFLPQSLDKVVVVDADQIVRADLKELVDLDLEGAPYGYTPMCDDREEMEEVKFWRQGFWLKDLGDTFKYHSSGLYVIDLKTFRNIGAGFLLRQHYHLSRDSNYQLEINDLPNSLQCHVPELKIFSLPREWLWSETWCSNESLKTAKTINFCSNPLTKEPKLDRARRIPEWIQYDDEVQQVIDEVSASAKDLSLERDEL</sequence>
<evidence type="ECO:0000256" key="3">
    <source>
        <dbReference type="ARBA" id="ARBA00022729"/>
    </source>
</evidence>
<gene>
    <name evidence="11" type="ORF">ATY40_BA7500820</name>
</gene>
<dbReference type="InterPro" id="IPR040694">
    <property type="entry name" value="UGGT_TRXL_2"/>
</dbReference>
<evidence type="ECO:0000256" key="5">
    <source>
        <dbReference type="ARBA" id="ARBA00023180"/>
    </source>
</evidence>
<dbReference type="GO" id="GO:0005788">
    <property type="term" value="C:endoplasmic reticulum lumen"/>
    <property type="evidence" value="ECO:0007669"/>
    <property type="project" value="UniProtKB-SubCell"/>
</dbReference>